<dbReference type="InterPro" id="IPR036515">
    <property type="entry name" value="Transposase_17_sf"/>
</dbReference>
<evidence type="ECO:0000259" key="2">
    <source>
        <dbReference type="SMART" id="SM01321"/>
    </source>
</evidence>
<dbReference type="InterPro" id="IPR002686">
    <property type="entry name" value="Transposase_17"/>
</dbReference>
<sequence length="104" mass="12296">MPNHFHGIVMITDGDVARRGTARRAPTMEQFGRPASGSVPTIIRSFKSAVTKRINQSRKTPGMRLWQRNYWEHIVRDEPELLHIREYIRNNPIHWKTDRLYSDK</sequence>
<dbReference type="PANTHER" id="PTHR36966">
    <property type="entry name" value="REP-ASSOCIATED TYROSINE TRANSPOSASE"/>
    <property type="match status" value="1"/>
</dbReference>
<reference evidence="3" key="1">
    <citation type="submission" date="2019-02" db="EMBL/GenBank/DDBJ databases">
        <authorList>
            <person name="Gruber-Vodicka R. H."/>
            <person name="Seah K. B. B."/>
        </authorList>
    </citation>
    <scope>NUCLEOTIDE SEQUENCE</scope>
    <source>
        <strain evidence="3">BECK_BY1</strain>
    </source>
</reference>
<dbReference type="SMART" id="SM01321">
    <property type="entry name" value="Y1_Tnp"/>
    <property type="match status" value="1"/>
</dbReference>
<name>A0A450ZRW8_9GAMM</name>
<dbReference type="Gene3D" id="3.30.70.1290">
    <property type="entry name" value="Transposase IS200-like"/>
    <property type="match status" value="1"/>
</dbReference>
<dbReference type="PANTHER" id="PTHR36966:SF1">
    <property type="entry name" value="REP-ASSOCIATED TYROSINE TRANSPOSASE"/>
    <property type="match status" value="1"/>
</dbReference>
<evidence type="ECO:0000313" key="3">
    <source>
        <dbReference type="EMBL" id="VFK56562.1"/>
    </source>
</evidence>
<accession>A0A450ZRW8</accession>
<dbReference type="GO" id="GO:0006313">
    <property type="term" value="P:DNA transposition"/>
    <property type="evidence" value="ECO:0007669"/>
    <property type="project" value="InterPro"/>
</dbReference>
<organism evidence="3">
    <name type="scientific">Candidatus Kentrum sp. TUN</name>
    <dbReference type="NCBI Taxonomy" id="2126343"/>
    <lineage>
        <taxon>Bacteria</taxon>
        <taxon>Pseudomonadati</taxon>
        <taxon>Pseudomonadota</taxon>
        <taxon>Gammaproteobacteria</taxon>
        <taxon>Candidatus Kentrum</taxon>
    </lineage>
</organism>
<dbReference type="GO" id="GO:0004803">
    <property type="term" value="F:transposase activity"/>
    <property type="evidence" value="ECO:0007669"/>
    <property type="project" value="InterPro"/>
</dbReference>
<feature type="domain" description="Transposase IS200-like" evidence="2">
    <location>
        <begin position="1"/>
        <end position="91"/>
    </location>
</feature>
<feature type="region of interest" description="Disordered" evidence="1">
    <location>
        <begin position="19"/>
        <end position="39"/>
    </location>
</feature>
<dbReference type="InterPro" id="IPR052715">
    <property type="entry name" value="RAYT_transposase"/>
</dbReference>
<dbReference type="EMBL" id="CAADFX010000049">
    <property type="protein sequence ID" value="VFK56562.1"/>
    <property type="molecule type" value="Genomic_DNA"/>
</dbReference>
<proteinExistence type="predicted"/>
<protein>
    <submittedName>
        <fullName evidence="3">Transposase IS200 like</fullName>
    </submittedName>
</protein>
<dbReference type="AlphaFoldDB" id="A0A450ZRW8"/>
<dbReference type="GO" id="GO:0043565">
    <property type="term" value="F:sequence-specific DNA binding"/>
    <property type="evidence" value="ECO:0007669"/>
    <property type="project" value="TreeGrafter"/>
</dbReference>
<evidence type="ECO:0000256" key="1">
    <source>
        <dbReference type="SAM" id="MobiDB-lite"/>
    </source>
</evidence>
<gene>
    <name evidence="3" type="ORF">BECKTUN1418D_GA0071000_104915</name>
</gene>
<dbReference type="SUPFAM" id="SSF143422">
    <property type="entry name" value="Transposase IS200-like"/>
    <property type="match status" value="1"/>
</dbReference>